<dbReference type="WBParaSite" id="TREG1_3150.1">
    <property type="protein sequence ID" value="TREG1_3150.1"/>
    <property type="gene ID" value="TREG1_3150"/>
</dbReference>
<reference evidence="2" key="1">
    <citation type="submission" date="2022-06" db="EMBL/GenBank/DDBJ databases">
        <authorList>
            <person name="Berger JAMES D."/>
            <person name="Berger JAMES D."/>
        </authorList>
    </citation>
    <scope>NUCLEOTIDE SEQUENCE [LARGE SCALE GENOMIC DNA]</scope>
</reference>
<organism evidence="2 3">
    <name type="scientific">Trichobilharzia regenti</name>
    <name type="common">Nasal bird schistosome</name>
    <dbReference type="NCBI Taxonomy" id="157069"/>
    <lineage>
        <taxon>Eukaryota</taxon>
        <taxon>Metazoa</taxon>
        <taxon>Spiralia</taxon>
        <taxon>Lophotrochozoa</taxon>
        <taxon>Platyhelminthes</taxon>
        <taxon>Trematoda</taxon>
        <taxon>Digenea</taxon>
        <taxon>Strigeidida</taxon>
        <taxon>Schistosomatoidea</taxon>
        <taxon>Schistosomatidae</taxon>
        <taxon>Trichobilharzia</taxon>
    </lineage>
</organism>
<dbReference type="Gene3D" id="1.20.1270.280">
    <property type="match status" value="1"/>
</dbReference>
<name>A0AA85JMZ7_TRIRE</name>
<dbReference type="GO" id="GO:0051959">
    <property type="term" value="F:dynein light intermediate chain binding"/>
    <property type="evidence" value="ECO:0007669"/>
    <property type="project" value="InterPro"/>
</dbReference>
<sequence>MNILIKEMRRSLKELTLGLKGELTTTPEMEELSNSLIIDSVPAQWEKRAYPSMCPLGIWYADMLSRVKELEAWTNDFALPNTVWLGGYLIHSHF</sequence>
<dbReference type="InterPro" id="IPR026983">
    <property type="entry name" value="DHC"/>
</dbReference>
<dbReference type="GO" id="GO:0007018">
    <property type="term" value="P:microtubule-based movement"/>
    <property type="evidence" value="ECO:0007669"/>
    <property type="project" value="InterPro"/>
</dbReference>
<dbReference type="PANTHER" id="PTHR22878">
    <property type="entry name" value="DYNEIN HEAVY CHAIN 6, AXONEMAL-LIKE-RELATED"/>
    <property type="match status" value="1"/>
</dbReference>
<feature type="domain" description="Dynein heavy chain C-terminal" evidence="1">
    <location>
        <begin position="1"/>
        <end position="92"/>
    </location>
</feature>
<evidence type="ECO:0000259" key="1">
    <source>
        <dbReference type="Pfam" id="PF18199"/>
    </source>
</evidence>
<dbReference type="GO" id="GO:0030286">
    <property type="term" value="C:dynein complex"/>
    <property type="evidence" value="ECO:0007669"/>
    <property type="project" value="InterPro"/>
</dbReference>
<dbReference type="AlphaFoldDB" id="A0AA85JMZ7"/>
<protein>
    <recommendedName>
        <fullName evidence="1">Dynein heavy chain C-terminal domain-containing protein</fullName>
    </recommendedName>
</protein>
<dbReference type="GO" id="GO:0045505">
    <property type="term" value="F:dynein intermediate chain binding"/>
    <property type="evidence" value="ECO:0007669"/>
    <property type="project" value="InterPro"/>
</dbReference>
<reference evidence="3" key="2">
    <citation type="submission" date="2023-11" db="UniProtKB">
        <authorList>
            <consortium name="WormBaseParasite"/>
        </authorList>
    </citation>
    <scope>IDENTIFICATION</scope>
</reference>
<dbReference type="InterPro" id="IPR041228">
    <property type="entry name" value="Dynein_C"/>
</dbReference>
<dbReference type="Pfam" id="PF18199">
    <property type="entry name" value="Dynein_C"/>
    <property type="match status" value="1"/>
</dbReference>
<proteinExistence type="predicted"/>
<evidence type="ECO:0000313" key="3">
    <source>
        <dbReference type="WBParaSite" id="TREG1_3150.1"/>
    </source>
</evidence>
<dbReference type="Proteomes" id="UP000050795">
    <property type="component" value="Unassembled WGS sequence"/>
</dbReference>
<dbReference type="PANTHER" id="PTHR22878:SF63">
    <property type="entry name" value="DYNEIN AXONEMAL HEAVY CHAIN 10"/>
    <property type="match status" value="1"/>
</dbReference>
<accession>A0AA85JMZ7</accession>
<keyword evidence="2" id="KW-1185">Reference proteome</keyword>
<evidence type="ECO:0000313" key="2">
    <source>
        <dbReference type="Proteomes" id="UP000050795"/>
    </source>
</evidence>